<evidence type="ECO:0000313" key="3">
    <source>
        <dbReference type="Proteomes" id="UP000177481"/>
    </source>
</evidence>
<sequence>MRKMNKRFRVVLGSVLTVIAAGLVFSGSGQLNASGIVDTDFNIAKILTWVGVSILIVGALLFISASAAE</sequence>
<evidence type="ECO:0000313" key="2">
    <source>
        <dbReference type="EMBL" id="OGD64734.1"/>
    </source>
</evidence>
<comment type="caution">
    <text evidence="2">The sequence shown here is derived from an EMBL/GenBank/DDBJ whole genome shotgun (WGS) entry which is preliminary data.</text>
</comment>
<name>A0A1F5EBY5_9BACT</name>
<gene>
    <name evidence="2" type="ORF">A3A71_01635</name>
</gene>
<dbReference type="EMBL" id="MEZX01000002">
    <property type="protein sequence ID" value="OGD64734.1"/>
    <property type="molecule type" value="Genomic_DNA"/>
</dbReference>
<accession>A0A1F5EBY5</accession>
<dbReference type="AlphaFoldDB" id="A0A1F5EBY5"/>
<organism evidence="2 3">
    <name type="scientific">Candidatus Berkelbacteria bacterium RIFCSPLOWO2_01_FULL_50_28</name>
    <dbReference type="NCBI Taxonomy" id="1797471"/>
    <lineage>
        <taxon>Bacteria</taxon>
        <taxon>Candidatus Berkelbacteria</taxon>
    </lineage>
</organism>
<reference evidence="2 3" key="1">
    <citation type="journal article" date="2016" name="Nat. Commun.">
        <title>Thousands of microbial genomes shed light on interconnected biogeochemical processes in an aquifer system.</title>
        <authorList>
            <person name="Anantharaman K."/>
            <person name="Brown C.T."/>
            <person name="Hug L.A."/>
            <person name="Sharon I."/>
            <person name="Castelle C.J."/>
            <person name="Probst A.J."/>
            <person name="Thomas B.C."/>
            <person name="Singh A."/>
            <person name="Wilkins M.J."/>
            <person name="Karaoz U."/>
            <person name="Brodie E.L."/>
            <person name="Williams K.H."/>
            <person name="Hubbard S.S."/>
            <person name="Banfield J.F."/>
        </authorList>
    </citation>
    <scope>NUCLEOTIDE SEQUENCE [LARGE SCALE GENOMIC DNA]</scope>
</reference>
<protein>
    <recommendedName>
        <fullName evidence="4">DUF3185 domain-containing protein</fullName>
    </recommendedName>
</protein>
<feature type="transmembrane region" description="Helical" evidence="1">
    <location>
        <begin position="43"/>
        <end position="63"/>
    </location>
</feature>
<keyword evidence="1" id="KW-0472">Membrane</keyword>
<evidence type="ECO:0008006" key="4">
    <source>
        <dbReference type="Google" id="ProtNLM"/>
    </source>
</evidence>
<keyword evidence="1" id="KW-1133">Transmembrane helix</keyword>
<keyword evidence="1" id="KW-0812">Transmembrane</keyword>
<dbReference type="Proteomes" id="UP000177481">
    <property type="component" value="Unassembled WGS sequence"/>
</dbReference>
<evidence type="ECO:0000256" key="1">
    <source>
        <dbReference type="SAM" id="Phobius"/>
    </source>
</evidence>
<proteinExistence type="predicted"/>